<evidence type="ECO:0000313" key="2">
    <source>
        <dbReference type="EMBL" id="SDE90444.1"/>
    </source>
</evidence>
<reference evidence="2 3" key="1">
    <citation type="submission" date="2016-10" db="EMBL/GenBank/DDBJ databases">
        <authorList>
            <person name="de Groot N.N."/>
        </authorList>
    </citation>
    <scope>NUCLEOTIDE SEQUENCE [LARGE SCALE GENOMIC DNA]</scope>
    <source>
        <strain evidence="2 3">DSM 27375</strain>
    </source>
</reference>
<evidence type="ECO:0000256" key="1">
    <source>
        <dbReference type="SAM" id="Phobius"/>
    </source>
</evidence>
<evidence type="ECO:0008006" key="4">
    <source>
        <dbReference type="Google" id="ProtNLM"/>
    </source>
</evidence>
<keyword evidence="1" id="KW-1133">Transmembrane helix</keyword>
<dbReference type="InterPro" id="IPR022584">
    <property type="entry name" value="DUF2937"/>
</dbReference>
<gene>
    <name evidence="2" type="ORF">SAMN04488117_101672</name>
</gene>
<dbReference type="RefSeq" id="WP_074640996.1">
    <property type="nucleotide sequence ID" value="NZ_FNBL01000001.1"/>
</dbReference>
<protein>
    <recommendedName>
        <fullName evidence="4">DUF2937 domain-containing protein</fullName>
    </recommendedName>
</protein>
<dbReference type="OrthoDB" id="193051at2"/>
<keyword evidence="1" id="KW-0472">Membrane</keyword>
<dbReference type="EMBL" id="FNBL01000001">
    <property type="protein sequence ID" value="SDE90444.1"/>
    <property type="molecule type" value="Genomic_DNA"/>
</dbReference>
<accession>A0A1G7GQP5</accession>
<sequence>MIVKTLTLVGGLFGAAIVSQFPEFSQQYTQRLGGQVDALAVVITDFDASAQKADMTREAALASMGGSVFLENRRRDMRITFARYDRLSEDLAMLRDASPLERLTMPQRISDFELARTTWDNFVPAMPLSVAGGLSALIGYFSGWGGVFAVLWLLAWPFKRRKSKDGLTF</sequence>
<organism evidence="2 3">
    <name type="scientific">Celeribacter baekdonensis</name>
    <dbReference type="NCBI Taxonomy" id="875171"/>
    <lineage>
        <taxon>Bacteria</taxon>
        <taxon>Pseudomonadati</taxon>
        <taxon>Pseudomonadota</taxon>
        <taxon>Alphaproteobacteria</taxon>
        <taxon>Rhodobacterales</taxon>
        <taxon>Roseobacteraceae</taxon>
        <taxon>Celeribacter</taxon>
    </lineage>
</organism>
<name>A0A1G7GQP5_9RHOB</name>
<dbReference type="Pfam" id="PF11157">
    <property type="entry name" value="DUF2937"/>
    <property type="match status" value="1"/>
</dbReference>
<dbReference type="Proteomes" id="UP000182284">
    <property type="component" value="Unassembled WGS sequence"/>
</dbReference>
<proteinExistence type="predicted"/>
<feature type="transmembrane region" description="Helical" evidence="1">
    <location>
        <begin position="130"/>
        <end position="154"/>
    </location>
</feature>
<keyword evidence="1" id="KW-0812">Transmembrane</keyword>
<dbReference type="AlphaFoldDB" id="A0A1G7GQP5"/>
<evidence type="ECO:0000313" key="3">
    <source>
        <dbReference type="Proteomes" id="UP000182284"/>
    </source>
</evidence>